<dbReference type="AlphaFoldDB" id="B5SP76"/>
<keyword evidence="3" id="KW-1003">Cell membrane</keyword>
<keyword evidence="6 7" id="KW-0472">Membrane</keyword>
<keyword evidence="2" id="KW-0813">Transport</keyword>
<keyword evidence="5 7" id="KW-1133">Transmembrane helix</keyword>
<comment type="subcellular location">
    <subcellularLocation>
        <location evidence="1">Cell membrane</location>
        <topology evidence="1">Multi-pass membrane protein</topology>
    </subcellularLocation>
</comment>
<dbReference type="SUPFAM" id="SSF103473">
    <property type="entry name" value="MFS general substrate transporter"/>
    <property type="match status" value="1"/>
</dbReference>
<reference evidence="8" key="1">
    <citation type="journal article" date="2008" name="ChemBioChem">
        <title>Biosynthetic Gene Cluster of Cetoniacytone A, an Unusual Aminocyclitol from the Endosymbiotic Bacterium Actinomyces sp. Lu 9419.</title>
        <authorList>
            <person name="Wu X."/>
            <person name="Flatt P.M."/>
            <person name="Xu H."/>
            <person name="Mahmud T."/>
        </authorList>
    </citation>
    <scope>NUCLEOTIDE SEQUENCE</scope>
    <source>
        <strain evidence="8">Lu 9419</strain>
    </source>
</reference>
<feature type="transmembrane region" description="Helical" evidence="7">
    <location>
        <begin position="374"/>
        <end position="392"/>
    </location>
</feature>
<feature type="transmembrane region" description="Helical" evidence="7">
    <location>
        <begin position="254"/>
        <end position="271"/>
    </location>
</feature>
<feature type="transmembrane region" description="Helical" evidence="7">
    <location>
        <begin position="170"/>
        <end position="191"/>
    </location>
</feature>
<protein>
    <submittedName>
        <fullName evidence="8">NocH-like protein</fullName>
    </submittedName>
</protein>
<dbReference type="InterPro" id="IPR036259">
    <property type="entry name" value="MFS_trans_sf"/>
</dbReference>
<evidence type="ECO:0000256" key="4">
    <source>
        <dbReference type="ARBA" id="ARBA00022692"/>
    </source>
</evidence>
<dbReference type="Gene3D" id="1.20.1250.20">
    <property type="entry name" value="MFS general substrate transporter like domains"/>
    <property type="match status" value="2"/>
</dbReference>
<dbReference type="PANTHER" id="PTHR23517:SF2">
    <property type="entry name" value="MULTIDRUG RESISTANCE PROTEIN MDTH"/>
    <property type="match status" value="1"/>
</dbReference>
<keyword evidence="4 7" id="KW-0812">Transmembrane</keyword>
<dbReference type="InterPro" id="IPR011701">
    <property type="entry name" value="MFS"/>
</dbReference>
<evidence type="ECO:0000256" key="5">
    <source>
        <dbReference type="ARBA" id="ARBA00022989"/>
    </source>
</evidence>
<dbReference type="EMBL" id="EF120454">
    <property type="protein sequence ID" value="ACH85564.1"/>
    <property type="molecule type" value="Genomic_DNA"/>
</dbReference>
<sequence>MSDRVRPPAGFTAAMVIDAVGSGVWITFSLLYFSYGKGIELAAAGAALTAGALTALAAGGLAVGVLTDRLGPFPAAVLSCAVRTVAFPCYLLIDTPAGIAVVACAISFGDRLYWAAHGGLVRAVAAVGDDQRRVFATLNSLRNIGLGAGALAAAGAAAVEGWIGPATWDLIPLANAISFAAAAVLFARLAAGRGSRSRRAGARERGSYRAVLANRKFVVFAGATLAFTLASVAFDMLLPVHLRALGLPAWLPPLAYLLSCVAIPAFQPLALRMGARSDPMRLMAVSAGLLAAVMAGLVALAALTAVSSAVLLTALVLVFSLGEAVFGAVVMTVVLGFAGAGDTGRHTAFYQLAWGISGALGPGLHTALFSVAPAVPWLVLATALALAAVVYLRLARVREPTAAEAT</sequence>
<evidence type="ECO:0000256" key="7">
    <source>
        <dbReference type="SAM" id="Phobius"/>
    </source>
</evidence>
<dbReference type="GO" id="GO:0005886">
    <property type="term" value="C:plasma membrane"/>
    <property type="evidence" value="ECO:0007669"/>
    <property type="project" value="UniProtKB-SubCell"/>
</dbReference>
<dbReference type="InterPro" id="IPR050171">
    <property type="entry name" value="MFS_Transporters"/>
</dbReference>
<feature type="transmembrane region" description="Helical" evidence="7">
    <location>
        <begin position="144"/>
        <end position="164"/>
    </location>
</feature>
<evidence type="ECO:0000313" key="8">
    <source>
        <dbReference type="EMBL" id="ACH85564.1"/>
    </source>
</evidence>
<accession>B5SP76</accession>
<feature type="transmembrane region" description="Helical" evidence="7">
    <location>
        <begin position="309"/>
        <end position="337"/>
    </location>
</feature>
<proteinExistence type="predicted"/>
<evidence type="ECO:0000256" key="6">
    <source>
        <dbReference type="ARBA" id="ARBA00023136"/>
    </source>
</evidence>
<feature type="transmembrane region" description="Helical" evidence="7">
    <location>
        <begin position="349"/>
        <end position="368"/>
    </location>
</feature>
<feature type="transmembrane region" description="Helical" evidence="7">
    <location>
        <begin position="12"/>
        <end position="35"/>
    </location>
</feature>
<feature type="transmembrane region" description="Helical" evidence="7">
    <location>
        <begin position="41"/>
        <end position="66"/>
    </location>
</feature>
<dbReference type="GO" id="GO:0022857">
    <property type="term" value="F:transmembrane transporter activity"/>
    <property type="evidence" value="ECO:0007669"/>
    <property type="project" value="InterPro"/>
</dbReference>
<organism evidence="8">
    <name type="scientific">Actinomyces sp. Lu 9419</name>
    <dbReference type="NCBI Taxonomy" id="416175"/>
    <lineage>
        <taxon>Bacteria</taxon>
        <taxon>Bacillati</taxon>
        <taxon>Actinomycetota</taxon>
        <taxon>Actinomycetes</taxon>
        <taxon>Actinomycetales</taxon>
        <taxon>Actinomycetaceae</taxon>
        <taxon>Actinomyces</taxon>
    </lineage>
</organism>
<dbReference type="PANTHER" id="PTHR23517">
    <property type="entry name" value="RESISTANCE PROTEIN MDTM, PUTATIVE-RELATED-RELATED"/>
    <property type="match status" value="1"/>
</dbReference>
<evidence type="ECO:0000256" key="2">
    <source>
        <dbReference type="ARBA" id="ARBA00022448"/>
    </source>
</evidence>
<feature type="transmembrane region" description="Helical" evidence="7">
    <location>
        <begin position="283"/>
        <end position="303"/>
    </location>
</feature>
<evidence type="ECO:0000256" key="3">
    <source>
        <dbReference type="ARBA" id="ARBA00022475"/>
    </source>
</evidence>
<feature type="transmembrane region" description="Helical" evidence="7">
    <location>
        <begin position="212"/>
        <end position="234"/>
    </location>
</feature>
<name>B5SP76_9ACTO</name>
<dbReference type="Pfam" id="PF07690">
    <property type="entry name" value="MFS_1"/>
    <property type="match status" value="1"/>
</dbReference>
<evidence type="ECO:0000256" key="1">
    <source>
        <dbReference type="ARBA" id="ARBA00004651"/>
    </source>
</evidence>